<dbReference type="Proteomes" id="UP001519654">
    <property type="component" value="Unassembled WGS sequence"/>
</dbReference>
<dbReference type="InterPro" id="IPR020323">
    <property type="entry name" value="DUF2716"/>
</dbReference>
<reference evidence="1 2" key="1">
    <citation type="submission" date="2021-06" db="EMBL/GenBank/DDBJ databases">
        <title>Actinoplanes lichenicola sp. nov., and Actinoplanes ovalisporus sp. nov., isolated from lichen in Thailand.</title>
        <authorList>
            <person name="Saeng-In P."/>
            <person name="Kanchanasin P."/>
            <person name="Yuki M."/>
            <person name="Kudo T."/>
            <person name="Ohkuma M."/>
            <person name="Phongsopitanun W."/>
            <person name="Tanasupawat S."/>
        </authorList>
    </citation>
    <scope>NUCLEOTIDE SEQUENCE [LARGE SCALE GENOMIC DNA]</scope>
    <source>
        <strain evidence="1 2">NBRC 110975</strain>
    </source>
</reference>
<organism evidence="1 2">
    <name type="scientific">Paractinoplanes bogorensis</name>
    <dbReference type="NCBI Taxonomy" id="1610840"/>
    <lineage>
        <taxon>Bacteria</taxon>
        <taxon>Bacillati</taxon>
        <taxon>Actinomycetota</taxon>
        <taxon>Actinomycetes</taxon>
        <taxon>Micromonosporales</taxon>
        <taxon>Micromonosporaceae</taxon>
        <taxon>Paractinoplanes</taxon>
    </lineage>
</organism>
<name>A0ABS5YS21_9ACTN</name>
<dbReference type="Pfam" id="PF10898">
    <property type="entry name" value="DUF2716"/>
    <property type="match status" value="1"/>
</dbReference>
<evidence type="ECO:0000313" key="2">
    <source>
        <dbReference type="Proteomes" id="UP001519654"/>
    </source>
</evidence>
<gene>
    <name evidence="1" type="ORF">KOI35_22350</name>
</gene>
<dbReference type="EMBL" id="JAHKKG010000006">
    <property type="protein sequence ID" value="MBU2666247.1"/>
    <property type="molecule type" value="Genomic_DNA"/>
</dbReference>
<proteinExistence type="predicted"/>
<protein>
    <submittedName>
        <fullName evidence="1">DUF2716 domain-containing protein</fullName>
    </submittedName>
</protein>
<accession>A0ABS5YS21</accession>
<sequence>MAAAVEKLEDGEYEQVWRRFRHEFAFRPSMASRTWPAIKEPADSVTWSLASLDDDPGYAKLDAMVDAINDGLWACTATEGTLLILDWQHDCYRIRPHAMTAKDGPRWPASMMPDGDYNIHVAEDFRYGTFGHPWENSICVMGAPLLQRVASSLDEILLRRVREGGTSAVTT</sequence>
<evidence type="ECO:0000313" key="1">
    <source>
        <dbReference type="EMBL" id="MBU2666247.1"/>
    </source>
</evidence>
<keyword evidence="2" id="KW-1185">Reference proteome</keyword>
<comment type="caution">
    <text evidence="1">The sequence shown here is derived from an EMBL/GenBank/DDBJ whole genome shotgun (WGS) entry which is preliminary data.</text>
</comment>